<gene>
    <name evidence="2" type="ORF">SAY87_028775</name>
</gene>
<keyword evidence="1" id="KW-0732">Signal</keyword>
<feature type="chain" id="PRO_5042827913" description="Thionin-like protein 2" evidence="1">
    <location>
        <begin position="27"/>
        <end position="121"/>
    </location>
</feature>
<protein>
    <recommendedName>
        <fullName evidence="4">Thionin-like protein 2</fullName>
    </recommendedName>
</protein>
<name>A0AAN7KVC2_9MYRT</name>
<dbReference type="AlphaFoldDB" id="A0AAN7KVC2"/>
<sequence>MNTRVTYKSNLALCMAVAVMVMPIKARNSFKTCYLKCFVPCVIENDVPTCQIKCLVSCYPPSNFTKERLPSGDPNVTKYFCGFGCSASLCGNISTKTDPAEEKVSHCVDSCSEKMCSNSSQ</sequence>
<evidence type="ECO:0000313" key="2">
    <source>
        <dbReference type="EMBL" id="KAK4773756.1"/>
    </source>
</evidence>
<feature type="signal peptide" evidence="1">
    <location>
        <begin position="1"/>
        <end position="26"/>
    </location>
</feature>
<proteinExistence type="predicted"/>
<dbReference type="PANTHER" id="PTHR36312">
    <property type="entry name" value="THIONIN-LIKE PROTEIN 1"/>
    <property type="match status" value="1"/>
</dbReference>
<evidence type="ECO:0008006" key="4">
    <source>
        <dbReference type="Google" id="ProtNLM"/>
    </source>
</evidence>
<dbReference type="PANTHER" id="PTHR36312:SF1">
    <property type="entry name" value="OS01G0594500 PROTEIN"/>
    <property type="match status" value="1"/>
</dbReference>
<evidence type="ECO:0000256" key="1">
    <source>
        <dbReference type="SAM" id="SignalP"/>
    </source>
</evidence>
<accession>A0AAN7KVC2</accession>
<comment type="caution">
    <text evidence="2">The sequence shown here is derived from an EMBL/GenBank/DDBJ whole genome shotgun (WGS) entry which is preliminary data.</text>
</comment>
<evidence type="ECO:0000313" key="3">
    <source>
        <dbReference type="Proteomes" id="UP001345219"/>
    </source>
</evidence>
<dbReference type="Proteomes" id="UP001345219">
    <property type="component" value="Chromosome 22"/>
</dbReference>
<keyword evidence="3" id="KW-1185">Reference proteome</keyword>
<reference evidence="2 3" key="1">
    <citation type="journal article" date="2023" name="Hortic Res">
        <title>Pangenome of water caltrop reveals structural variations and asymmetric subgenome divergence after allopolyploidization.</title>
        <authorList>
            <person name="Zhang X."/>
            <person name="Chen Y."/>
            <person name="Wang L."/>
            <person name="Yuan Y."/>
            <person name="Fang M."/>
            <person name="Shi L."/>
            <person name="Lu R."/>
            <person name="Comes H.P."/>
            <person name="Ma Y."/>
            <person name="Chen Y."/>
            <person name="Huang G."/>
            <person name="Zhou Y."/>
            <person name="Zheng Z."/>
            <person name="Qiu Y."/>
        </authorList>
    </citation>
    <scope>NUCLEOTIDE SEQUENCE [LARGE SCALE GENOMIC DNA]</scope>
    <source>
        <tissue evidence="2">Roots</tissue>
    </source>
</reference>
<organism evidence="2 3">
    <name type="scientific">Trapa incisa</name>
    <dbReference type="NCBI Taxonomy" id="236973"/>
    <lineage>
        <taxon>Eukaryota</taxon>
        <taxon>Viridiplantae</taxon>
        <taxon>Streptophyta</taxon>
        <taxon>Embryophyta</taxon>
        <taxon>Tracheophyta</taxon>
        <taxon>Spermatophyta</taxon>
        <taxon>Magnoliopsida</taxon>
        <taxon>eudicotyledons</taxon>
        <taxon>Gunneridae</taxon>
        <taxon>Pentapetalae</taxon>
        <taxon>rosids</taxon>
        <taxon>malvids</taxon>
        <taxon>Myrtales</taxon>
        <taxon>Lythraceae</taxon>
        <taxon>Trapa</taxon>
    </lineage>
</organism>
<dbReference type="InterPro" id="IPR038975">
    <property type="entry name" value="THNL"/>
</dbReference>
<dbReference type="EMBL" id="JAXIOK010000004">
    <property type="protein sequence ID" value="KAK4773756.1"/>
    <property type="molecule type" value="Genomic_DNA"/>
</dbReference>